<reference evidence="3 4" key="1">
    <citation type="journal article" date="2023" name="Plants (Basel)">
        <title>Bridging the Gap: Combining Genomics and Transcriptomics Approaches to Understand Stylosanthes scabra, an Orphan Legume from the Brazilian Caatinga.</title>
        <authorList>
            <person name="Ferreira-Neto J.R.C."/>
            <person name="da Silva M.D."/>
            <person name="Binneck E."/>
            <person name="de Melo N.F."/>
            <person name="da Silva R.H."/>
            <person name="de Melo A.L.T.M."/>
            <person name="Pandolfi V."/>
            <person name="Bustamante F.O."/>
            <person name="Brasileiro-Vidal A.C."/>
            <person name="Benko-Iseppon A.M."/>
        </authorList>
    </citation>
    <scope>NUCLEOTIDE SEQUENCE [LARGE SCALE GENOMIC DNA]</scope>
    <source>
        <tissue evidence="3">Leaves</tissue>
    </source>
</reference>
<evidence type="ECO:0000313" key="4">
    <source>
        <dbReference type="Proteomes" id="UP001341840"/>
    </source>
</evidence>
<comment type="caution">
    <text evidence="3">The sequence shown here is derived from an EMBL/GenBank/DDBJ whole genome shotgun (WGS) entry which is preliminary data.</text>
</comment>
<accession>A0ABU6RWC3</accession>
<evidence type="ECO:0000313" key="3">
    <source>
        <dbReference type="EMBL" id="MED6128443.1"/>
    </source>
</evidence>
<feature type="region of interest" description="Disordered" evidence="1">
    <location>
        <begin position="116"/>
        <end position="135"/>
    </location>
</feature>
<name>A0ABU6RWC3_9FABA</name>
<feature type="non-terminal residue" evidence="3">
    <location>
        <position position="1"/>
    </location>
</feature>
<evidence type="ECO:0000256" key="1">
    <source>
        <dbReference type="SAM" id="MobiDB-lite"/>
    </source>
</evidence>
<proteinExistence type="predicted"/>
<evidence type="ECO:0000259" key="2">
    <source>
        <dbReference type="Pfam" id="PF13952"/>
    </source>
</evidence>
<dbReference type="PANTHER" id="PTHR48258:SF15">
    <property type="entry name" value="OS02G0543900 PROTEIN"/>
    <property type="match status" value="1"/>
</dbReference>
<gene>
    <name evidence="3" type="ORF">PIB30_097957</name>
</gene>
<feature type="domain" description="DUF4216" evidence="2">
    <location>
        <begin position="4"/>
        <end position="49"/>
    </location>
</feature>
<protein>
    <recommendedName>
        <fullName evidence="2">DUF4216 domain-containing protein</fullName>
    </recommendedName>
</protein>
<dbReference type="PANTHER" id="PTHR48258">
    <property type="entry name" value="DUF4218 DOMAIN-CONTAINING PROTEIN-RELATED"/>
    <property type="match status" value="1"/>
</dbReference>
<sequence length="135" mass="15921">KKPKQGYYKDEYGFIHMDVTCIRYKDEPFILTSQVEQVYYVKAIKRPNWCSMVKVKPRNTYDVPKQDNVQEEAYQQAEMGSFNHVSTFDDVNFVIDLDRDDIEGCKYSYLYGSRRRKRRRRGGGNMSNDSASDSD</sequence>
<organism evidence="3 4">
    <name type="scientific">Stylosanthes scabra</name>
    <dbReference type="NCBI Taxonomy" id="79078"/>
    <lineage>
        <taxon>Eukaryota</taxon>
        <taxon>Viridiplantae</taxon>
        <taxon>Streptophyta</taxon>
        <taxon>Embryophyta</taxon>
        <taxon>Tracheophyta</taxon>
        <taxon>Spermatophyta</taxon>
        <taxon>Magnoliopsida</taxon>
        <taxon>eudicotyledons</taxon>
        <taxon>Gunneridae</taxon>
        <taxon>Pentapetalae</taxon>
        <taxon>rosids</taxon>
        <taxon>fabids</taxon>
        <taxon>Fabales</taxon>
        <taxon>Fabaceae</taxon>
        <taxon>Papilionoideae</taxon>
        <taxon>50 kb inversion clade</taxon>
        <taxon>dalbergioids sensu lato</taxon>
        <taxon>Dalbergieae</taxon>
        <taxon>Pterocarpus clade</taxon>
        <taxon>Stylosanthes</taxon>
    </lineage>
</organism>
<dbReference type="EMBL" id="JASCZI010032662">
    <property type="protein sequence ID" value="MED6128443.1"/>
    <property type="molecule type" value="Genomic_DNA"/>
</dbReference>
<dbReference type="Pfam" id="PF13952">
    <property type="entry name" value="DUF4216"/>
    <property type="match status" value="1"/>
</dbReference>
<feature type="compositionally biased region" description="Polar residues" evidence="1">
    <location>
        <begin position="126"/>
        <end position="135"/>
    </location>
</feature>
<keyword evidence="4" id="KW-1185">Reference proteome</keyword>
<dbReference type="InterPro" id="IPR025312">
    <property type="entry name" value="DUF4216"/>
</dbReference>
<dbReference type="Proteomes" id="UP001341840">
    <property type="component" value="Unassembled WGS sequence"/>
</dbReference>